<evidence type="ECO:0000259" key="10">
    <source>
        <dbReference type="Pfam" id="PF22963"/>
    </source>
</evidence>
<evidence type="ECO:0000256" key="2">
    <source>
        <dbReference type="ARBA" id="ARBA00007313"/>
    </source>
</evidence>
<evidence type="ECO:0000259" key="13">
    <source>
        <dbReference type="Pfam" id="PF24935"/>
    </source>
</evidence>
<keyword evidence="5 9" id="KW-1133">Transmembrane helix</keyword>
<evidence type="ECO:0000256" key="8">
    <source>
        <dbReference type="ARBA" id="ARBA00023242"/>
    </source>
</evidence>
<dbReference type="PANTHER" id="PTHR23019">
    <property type="entry name" value="NUCLEAR PORE MEMBRANE GLYCOPROTEIN GP210-RELATED"/>
    <property type="match status" value="1"/>
</dbReference>
<dbReference type="Pfam" id="PF26182">
    <property type="entry name" value="Ig_NUP210_5th"/>
    <property type="match status" value="1"/>
</dbReference>
<proteinExistence type="inferred from homology"/>
<dbReference type="Pfam" id="PF22963">
    <property type="entry name" value="Ig_NUP210_3rd"/>
    <property type="match status" value="1"/>
</dbReference>
<gene>
    <name evidence="16" type="primary">LOC102803775</name>
</gene>
<comment type="similarity">
    <text evidence="2">Belongs to the NUP210 family.</text>
</comment>
<evidence type="ECO:0000259" key="11">
    <source>
        <dbReference type="Pfam" id="PF22967"/>
    </source>
</evidence>
<dbReference type="GeneID" id="102803775"/>
<keyword evidence="7" id="KW-0325">Glycoprotein</keyword>
<dbReference type="InterPro" id="IPR055098">
    <property type="entry name" value="Ig_NUP210_3rd"/>
</dbReference>
<dbReference type="InterPro" id="IPR055096">
    <property type="entry name" value="Ig_NUP210_1st"/>
</dbReference>
<sequence length="598" mass="66168">MAFARLAEDKHVVILAYFFVVFSLISSSFSSTLNVPKVLLPYYHGERPINFTLEATDGCYSWRSARPEIASVQAVPTESGKYCSNIATVTALSSHPTRLNTIVFAEEQGTGHILRCDVIVDVINSIDIVTTTRVLYLDNSPEQFEVRALDDEGNTFSSLEGLQFEWSLISDTEGDRVIDANTILRILPFEPTPYTPAPYIADMEKRGQQGDVILVEGIKTGTAKVSTKLKAFGFREVKPSIVRLIVIDNLMLNPSHDVYLLVHAQIQYGVEKLRQGKLTPVRLPSPQYWLEVKDNNIATLNAKTSIVTGTKHGHTDIILKDMNVREELSQPTAGIHVVEPGYLGFVVLPSRNWVLETGRKYEIIIEVYDKDSHKIHHSQNIQIKVEFAKEYFEVLYSSNNGSYHIVETLLQGVTEIDAALVSVLKPDGVIEKLPIPVADKQEVEIFNPIVVSPQTVAFPWQPGKESAYQYTLQATGGSGNYSWSSSNKEICSVNVHGTVSTTQGVGETIITASDIRNVAHFGTAKVYVLPPDDVQFLPAKVEAEIGTTLDLPLTVSTTIKATGHKLLFTDCRHIAFQIHIVDGSVFKQVSVIILSSLL</sequence>
<evidence type="ECO:0000313" key="16">
    <source>
        <dbReference type="RefSeq" id="XP_006822312.1"/>
    </source>
</evidence>
<evidence type="ECO:0000259" key="14">
    <source>
        <dbReference type="Pfam" id="PF24991"/>
    </source>
</evidence>
<dbReference type="Proteomes" id="UP000694865">
    <property type="component" value="Unplaced"/>
</dbReference>
<dbReference type="InterPro" id="IPR055097">
    <property type="entry name" value="Ig_NUP210_2nd"/>
</dbReference>
<evidence type="ECO:0000313" key="15">
    <source>
        <dbReference type="Proteomes" id="UP000694865"/>
    </source>
</evidence>
<keyword evidence="8" id="KW-0539">Nucleus</keyword>
<dbReference type="Gene3D" id="2.60.40.1080">
    <property type="match status" value="1"/>
</dbReference>
<dbReference type="InterPro" id="IPR056897">
    <property type="entry name" value="Ig_NUP210_4th"/>
</dbReference>
<reference evidence="16" key="1">
    <citation type="submission" date="2025-08" db="UniProtKB">
        <authorList>
            <consortium name="RefSeq"/>
        </authorList>
    </citation>
    <scope>IDENTIFICATION</scope>
    <source>
        <tissue evidence="16">Testes</tissue>
    </source>
</reference>
<evidence type="ECO:0000256" key="4">
    <source>
        <dbReference type="ARBA" id="ARBA00022729"/>
    </source>
</evidence>
<feature type="domain" description="NUP210 Ig-like" evidence="13">
    <location>
        <begin position="535"/>
        <end position="590"/>
    </location>
</feature>
<evidence type="ECO:0000259" key="12">
    <source>
        <dbReference type="Pfam" id="PF22969"/>
    </source>
</evidence>
<evidence type="ECO:0000256" key="7">
    <source>
        <dbReference type="ARBA" id="ARBA00023180"/>
    </source>
</evidence>
<dbReference type="Pfam" id="PF22969">
    <property type="entry name" value="Ig_NUP210_2nd"/>
    <property type="match status" value="1"/>
</dbReference>
<dbReference type="Pfam" id="PF24991">
    <property type="entry name" value="Ig_NUP210_4th"/>
    <property type="match status" value="1"/>
</dbReference>
<dbReference type="Pfam" id="PF24935">
    <property type="entry name" value="Ig_NUP210_6th"/>
    <property type="match status" value="1"/>
</dbReference>
<evidence type="ECO:0000256" key="1">
    <source>
        <dbReference type="ARBA" id="ARBA00004590"/>
    </source>
</evidence>
<name>A0ABM0MQM1_SACKO</name>
<evidence type="ECO:0000256" key="6">
    <source>
        <dbReference type="ARBA" id="ARBA00023136"/>
    </source>
</evidence>
<dbReference type="PANTHER" id="PTHR23019:SF0">
    <property type="entry name" value="NUCLEAR PORE MEMBRANE GLYCOPROTEIN 210"/>
    <property type="match status" value="1"/>
</dbReference>
<dbReference type="InterPro" id="IPR008964">
    <property type="entry name" value="Invasin/intimin_cell_adhesion"/>
</dbReference>
<feature type="transmembrane region" description="Helical" evidence="9">
    <location>
        <begin position="12"/>
        <end position="29"/>
    </location>
</feature>
<evidence type="ECO:0000256" key="5">
    <source>
        <dbReference type="ARBA" id="ARBA00022989"/>
    </source>
</evidence>
<dbReference type="InterPro" id="IPR056898">
    <property type="entry name" value="Ig_NUP210_6th"/>
</dbReference>
<evidence type="ECO:0000256" key="3">
    <source>
        <dbReference type="ARBA" id="ARBA00022692"/>
    </source>
</evidence>
<keyword evidence="6 9" id="KW-0472">Membrane</keyword>
<feature type="domain" description="NUP210 Ig-like" evidence="12">
    <location>
        <begin position="130"/>
        <end position="239"/>
    </location>
</feature>
<keyword evidence="4" id="KW-0732">Signal</keyword>
<accession>A0ABM0MQM1</accession>
<dbReference type="InterPro" id="IPR045197">
    <property type="entry name" value="NUP210-like"/>
</dbReference>
<evidence type="ECO:0000256" key="9">
    <source>
        <dbReference type="SAM" id="Phobius"/>
    </source>
</evidence>
<dbReference type="RefSeq" id="XP_006822312.1">
    <property type="nucleotide sequence ID" value="XM_006822249.1"/>
</dbReference>
<keyword evidence="3 9" id="KW-0812">Transmembrane</keyword>
<feature type="domain" description="NUP210 Ig-like" evidence="10">
    <location>
        <begin position="248"/>
        <end position="340"/>
    </location>
</feature>
<dbReference type="SUPFAM" id="SSF49373">
    <property type="entry name" value="Invasin/intimin cell-adhesion fragments"/>
    <property type="match status" value="1"/>
</dbReference>
<dbReference type="Pfam" id="PF22967">
    <property type="entry name" value="Ig_NUP210_1st"/>
    <property type="match status" value="1"/>
</dbReference>
<protein>
    <submittedName>
        <fullName evidence="16">Nuclear pore membrane glycoprotein 210-like</fullName>
    </submittedName>
</protein>
<feature type="domain" description="NUP210 fourth Ig-like" evidence="14">
    <location>
        <begin position="351"/>
        <end position="428"/>
    </location>
</feature>
<feature type="domain" description="NUP210 Ig-like" evidence="11">
    <location>
        <begin position="31"/>
        <end position="121"/>
    </location>
</feature>
<comment type="subcellular location">
    <subcellularLocation>
        <location evidence="1">Nucleus membrane</location>
        <topology evidence="1">Single-pass membrane protein</topology>
    </subcellularLocation>
</comment>
<organism evidence="15 16">
    <name type="scientific">Saccoglossus kowalevskii</name>
    <name type="common">Acorn worm</name>
    <dbReference type="NCBI Taxonomy" id="10224"/>
    <lineage>
        <taxon>Eukaryota</taxon>
        <taxon>Metazoa</taxon>
        <taxon>Hemichordata</taxon>
        <taxon>Enteropneusta</taxon>
        <taxon>Harrimaniidae</taxon>
        <taxon>Saccoglossus</taxon>
    </lineage>
</organism>
<keyword evidence="15" id="KW-1185">Reference proteome</keyword>